<accession>X1LL31</accession>
<dbReference type="EMBL" id="BARV01022425">
    <property type="protein sequence ID" value="GAI20072.1"/>
    <property type="molecule type" value="Genomic_DNA"/>
</dbReference>
<protein>
    <submittedName>
        <fullName evidence="1">Uncharacterized protein</fullName>
    </submittedName>
</protein>
<gene>
    <name evidence="1" type="ORF">S06H3_36976</name>
</gene>
<evidence type="ECO:0000313" key="1">
    <source>
        <dbReference type="EMBL" id="GAI20072.1"/>
    </source>
</evidence>
<feature type="non-terminal residue" evidence="1">
    <location>
        <position position="1"/>
    </location>
</feature>
<sequence length="95" mass="10582">HAGKTSLQIKQETEGSPENLVLKKEQLRSEMMPLKKHLIRLKMDAVHKAFKEAEASVLKSVDRIGSMEEVERQLKALGFPAPRSTTTGSTETPLI</sequence>
<dbReference type="AlphaFoldDB" id="X1LL31"/>
<name>X1LL31_9ZZZZ</name>
<organism evidence="1">
    <name type="scientific">marine sediment metagenome</name>
    <dbReference type="NCBI Taxonomy" id="412755"/>
    <lineage>
        <taxon>unclassified sequences</taxon>
        <taxon>metagenomes</taxon>
        <taxon>ecological metagenomes</taxon>
    </lineage>
</organism>
<proteinExistence type="predicted"/>
<reference evidence="1" key="1">
    <citation type="journal article" date="2014" name="Front. Microbiol.">
        <title>High frequency of phylogenetically diverse reductive dehalogenase-homologous genes in deep subseafloor sedimentary metagenomes.</title>
        <authorList>
            <person name="Kawai M."/>
            <person name="Futagami T."/>
            <person name="Toyoda A."/>
            <person name="Takaki Y."/>
            <person name="Nishi S."/>
            <person name="Hori S."/>
            <person name="Arai W."/>
            <person name="Tsubouchi T."/>
            <person name="Morono Y."/>
            <person name="Uchiyama I."/>
            <person name="Ito T."/>
            <person name="Fujiyama A."/>
            <person name="Inagaki F."/>
            <person name="Takami H."/>
        </authorList>
    </citation>
    <scope>NUCLEOTIDE SEQUENCE</scope>
    <source>
        <strain evidence="1">Expedition CK06-06</strain>
    </source>
</reference>
<comment type="caution">
    <text evidence="1">The sequence shown here is derived from an EMBL/GenBank/DDBJ whole genome shotgun (WGS) entry which is preliminary data.</text>
</comment>